<protein>
    <recommendedName>
        <fullName evidence="7">Glutamyl-Q tRNA(Asp) synthetase</fullName>
        <shortName evidence="7">Glu-Q-RSs</shortName>
        <ecNumber evidence="7">6.1.1.-</ecNumber>
    </recommendedName>
</protein>
<feature type="short sequence motif" description="'HIGH' region" evidence="7">
    <location>
        <begin position="12"/>
        <end position="22"/>
    </location>
</feature>
<dbReference type="PRINTS" id="PR00987">
    <property type="entry name" value="TRNASYNTHGLU"/>
</dbReference>
<dbReference type="GO" id="GO:0005829">
    <property type="term" value="C:cytosol"/>
    <property type="evidence" value="ECO:0007669"/>
    <property type="project" value="TreeGrafter"/>
</dbReference>
<dbReference type="Pfam" id="PF00749">
    <property type="entry name" value="tRNA-synt_1c"/>
    <property type="match status" value="1"/>
</dbReference>
<evidence type="ECO:0000313" key="10">
    <source>
        <dbReference type="EMBL" id="KVW92733.1"/>
    </source>
</evidence>
<feature type="binding site" evidence="7">
    <location>
        <position position="198"/>
    </location>
    <ligand>
        <name>L-glutamate</name>
        <dbReference type="ChEBI" id="CHEBI:29985"/>
    </ligand>
</feature>
<evidence type="ECO:0000259" key="9">
    <source>
        <dbReference type="Pfam" id="PF00749"/>
    </source>
</evidence>
<dbReference type="InterPro" id="IPR022380">
    <property type="entry name" value="Glu-Q_tRNA(Asp)_Synthase"/>
</dbReference>
<organism evidence="10 11">
    <name type="scientific">Thiobacillus denitrificans</name>
    <dbReference type="NCBI Taxonomy" id="36861"/>
    <lineage>
        <taxon>Bacteria</taxon>
        <taxon>Pseudomonadati</taxon>
        <taxon>Pseudomonadota</taxon>
        <taxon>Betaproteobacteria</taxon>
        <taxon>Nitrosomonadales</taxon>
        <taxon>Thiobacillaceae</taxon>
        <taxon>Thiobacillus</taxon>
    </lineage>
</organism>
<accession>A0A125BBL5</accession>
<keyword evidence="3 7" id="KW-0547">Nucleotide-binding</keyword>
<dbReference type="PANTHER" id="PTHR43311:SF1">
    <property type="entry name" value="GLUTAMYL-Q TRNA(ASP) SYNTHETASE"/>
    <property type="match status" value="1"/>
</dbReference>
<dbReference type="EC" id="6.1.1.-" evidence="7"/>
<feature type="binding site" evidence="7">
    <location>
        <position position="104"/>
    </location>
    <ligand>
        <name>Zn(2+)</name>
        <dbReference type="ChEBI" id="CHEBI:29105"/>
    </ligand>
</feature>
<feature type="binding site" evidence="7">
    <location>
        <position position="45"/>
    </location>
    <ligand>
        <name>L-glutamate</name>
        <dbReference type="ChEBI" id="CHEBI:29985"/>
    </ligand>
</feature>
<feature type="short sequence motif" description="'KMSKS' region" evidence="7">
    <location>
        <begin position="236"/>
        <end position="240"/>
    </location>
</feature>
<dbReference type="OrthoDB" id="9807503at2"/>
<feature type="binding site" evidence="7">
    <location>
        <begin position="9"/>
        <end position="13"/>
    </location>
    <ligand>
        <name>L-glutamate</name>
        <dbReference type="ChEBI" id="CHEBI:29985"/>
    </ligand>
</feature>
<evidence type="ECO:0000256" key="2">
    <source>
        <dbReference type="ARBA" id="ARBA00022723"/>
    </source>
</evidence>
<dbReference type="GO" id="GO:0006400">
    <property type="term" value="P:tRNA modification"/>
    <property type="evidence" value="ECO:0007669"/>
    <property type="project" value="InterPro"/>
</dbReference>
<dbReference type="NCBIfam" id="TIGR03838">
    <property type="entry name" value="queuosine_YadB"/>
    <property type="match status" value="1"/>
</dbReference>
<dbReference type="HAMAP" id="MF_01428">
    <property type="entry name" value="Glu_Q_tRNA_synth"/>
    <property type="match status" value="1"/>
</dbReference>
<evidence type="ECO:0000256" key="8">
    <source>
        <dbReference type="RuleBase" id="RU363037"/>
    </source>
</evidence>
<dbReference type="EMBL" id="LDUG01000053">
    <property type="protein sequence ID" value="KVW92733.1"/>
    <property type="molecule type" value="Genomic_DNA"/>
</dbReference>
<comment type="caution">
    <text evidence="10">The sequence shown here is derived from an EMBL/GenBank/DDBJ whole genome shotgun (WGS) entry which is preliminary data.</text>
</comment>
<comment type="cofactor">
    <cofactor evidence="7">
        <name>Zn(2+)</name>
        <dbReference type="ChEBI" id="CHEBI:29105"/>
    </cofactor>
    <text evidence="7">Binds 1 zinc ion per subunit.</text>
</comment>
<sequence>MNSTRYVGRFAPSPTGPLHAGSLVAAVASRLDARAAGGRWLLRMEDLDFPRCEPGAADTILRQLETYGLHWDGAVLYQTQRDDAYAAALAALQAIGAVVYPCACTRSQLAQAPRNHDGEILYPGTCRNGLPAGAVARAWRVRVPDVSTRFHDRIHGELQQNLAHEVGDFIVRRADGLFAYQLAVVVDDAFQGVTHVVRGADLLWNTPRQIYLQTLLGLPTPIYAHVPLITNAAGQKLSKQTLAPALPETGRGAVMAQALAALGHPVPAELAGAEPAEQLAWASAHWQIENVPIRPAVANPGQAPDNLPDP</sequence>
<evidence type="ECO:0000256" key="4">
    <source>
        <dbReference type="ARBA" id="ARBA00022833"/>
    </source>
</evidence>
<dbReference type="GO" id="GO:0005524">
    <property type="term" value="F:ATP binding"/>
    <property type="evidence" value="ECO:0007669"/>
    <property type="project" value="UniProtKB-KW"/>
</dbReference>
<dbReference type="PANTHER" id="PTHR43311">
    <property type="entry name" value="GLUTAMATE--TRNA LIGASE"/>
    <property type="match status" value="1"/>
</dbReference>
<evidence type="ECO:0000256" key="3">
    <source>
        <dbReference type="ARBA" id="ARBA00022741"/>
    </source>
</evidence>
<dbReference type="GO" id="GO:0008270">
    <property type="term" value="F:zinc ion binding"/>
    <property type="evidence" value="ECO:0007669"/>
    <property type="project" value="UniProtKB-UniRule"/>
</dbReference>
<comment type="function">
    <text evidence="7">Catalyzes the tRNA-independent activation of glutamate in presence of ATP and the subsequent transfer of glutamate onto a tRNA(Asp). Glutamate is transferred on the 2-amino-5-(4,5-dihydroxy-2-cyclopenten-1-yl) moiety of the queuosine in the wobble position of the QUC anticodon.</text>
</comment>
<dbReference type="RefSeq" id="WP_059758791.1">
    <property type="nucleotide sequence ID" value="NZ_LDUG01000053.1"/>
</dbReference>
<dbReference type="InterPro" id="IPR020058">
    <property type="entry name" value="Glu/Gln-tRNA-synth_Ib_cat-dom"/>
</dbReference>
<dbReference type="AlphaFoldDB" id="A0A125BBL5"/>
<feature type="binding site" evidence="7">
    <location>
        <position position="180"/>
    </location>
    <ligand>
        <name>L-glutamate</name>
        <dbReference type="ChEBI" id="CHEBI:29985"/>
    </ligand>
</feature>
<dbReference type="InterPro" id="IPR049940">
    <property type="entry name" value="GluQ/Sye"/>
</dbReference>
<dbReference type="GO" id="GO:0006424">
    <property type="term" value="P:glutamyl-tRNA aminoacylation"/>
    <property type="evidence" value="ECO:0007669"/>
    <property type="project" value="InterPro"/>
</dbReference>
<feature type="binding site" evidence="7">
    <location>
        <position position="126"/>
    </location>
    <ligand>
        <name>Zn(2+)</name>
        <dbReference type="ChEBI" id="CHEBI:29105"/>
    </ligand>
</feature>
<feature type="binding site" evidence="7">
    <location>
        <position position="102"/>
    </location>
    <ligand>
        <name>Zn(2+)</name>
        <dbReference type="ChEBI" id="CHEBI:29105"/>
    </ligand>
</feature>
<evidence type="ECO:0000313" key="11">
    <source>
        <dbReference type="Proteomes" id="UP000064243"/>
    </source>
</evidence>
<dbReference type="InterPro" id="IPR000924">
    <property type="entry name" value="Glu/Gln-tRNA-synth"/>
</dbReference>
<evidence type="ECO:0000256" key="7">
    <source>
        <dbReference type="HAMAP-Rule" id="MF_01428"/>
    </source>
</evidence>
<keyword evidence="5 7" id="KW-0067">ATP-binding</keyword>
<gene>
    <name evidence="7" type="primary">gluQ</name>
    <name evidence="10" type="ORF">ABW22_15265</name>
</gene>
<dbReference type="InterPro" id="IPR014729">
    <property type="entry name" value="Rossmann-like_a/b/a_fold"/>
</dbReference>
<dbReference type="NCBIfam" id="NF004313">
    <property type="entry name" value="PRK05710.1-2"/>
    <property type="match status" value="1"/>
</dbReference>
<evidence type="ECO:0000256" key="5">
    <source>
        <dbReference type="ARBA" id="ARBA00022840"/>
    </source>
</evidence>
<comment type="similarity">
    <text evidence="7">Belongs to the class-I aminoacyl-tRNA synthetase family. GluQ subfamily.</text>
</comment>
<dbReference type="GO" id="GO:0004818">
    <property type="term" value="F:glutamate-tRNA ligase activity"/>
    <property type="evidence" value="ECO:0007669"/>
    <property type="project" value="TreeGrafter"/>
</dbReference>
<dbReference type="NCBIfam" id="NF004314">
    <property type="entry name" value="PRK05710.1-3"/>
    <property type="match status" value="1"/>
</dbReference>
<keyword evidence="11" id="KW-1185">Reference proteome</keyword>
<evidence type="ECO:0000256" key="1">
    <source>
        <dbReference type="ARBA" id="ARBA00022598"/>
    </source>
</evidence>
<feature type="domain" description="Glutamyl/glutaminyl-tRNA synthetase class Ib catalytic" evidence="9">
    <location>
        <begin position="9"/>
        <end position="242"/>
    </location>
</feature>
<dbReference type="PATRIC" id="fig|36861.3.peg.2901"/>
<keyword evidence="4 7" id="KW-0862">Zinc</keyword>
<dbReference type="NCBIfam" id="NF004315">
    <property type="entry name" value="PRK05710.1-4"/>
    <property type="match status" value="1"/>
</dbReference>
<feature type="binding site" evidence="7">
    <location>
        <position position="239"/>
    </location>
    <ligand>
        <name>ATP</name>
        <dbReference type="ChEBI" id="CHEBI:30616"/>
    </ligand>
</feature>
<keyword evidence="1 7" id="KW-0436">Ligase</keyword>
<name>A0A125BBL5_THIDE</name>
<evidence type="ECO:0000256" key="6">
    <source>
        <dbReference type="ARBA" id="ARBA00023146"/>
    </source>
</evidence>
<feature type="binding site" evidence="7">
    <location>
        <position position="122"/>
    </location>
    <ligand>
        <name>Zn(2+)</name>
        <dbReference type="ChEBI" id="CHEBI:29105"/>
    </ligand>
</feature>
<keyword evidence="6 7" id="KW-0030">Aminoacyl-tRNA synthetase</keyword>
<dbReference type="SUPFAM" id="SSF52374">
    <property type="entry name" value="Nucleotidylyl transferase"/>
    <property type="match status" value="1"/>
</dbReference>
<reference evidence="10 11" key="1">
    <citation type="journal article" date="2015" name="Appl. Environ. Microbiol.">
        <title>Aerobic and Anaerobic Thiosulfate Oxidation by a Cold-Adapted, Subglacial Chemoautotroph.</title>
        <authorList>
            <person name="Harrold Z.R."/>
            <person name="Skidmore M.L."/>
            <person name="Hamilton T.L."/>
            <person name="Desch L."/>
            <person name="Amada K."/>
            <person name="van Gelder W."/>
            <person name="Glover K."/>
            <person name="Roden E.E."/>
            <person name="Boyd E.S."/>
        </authorList>
    </citation>
    <scope>NUCLEOTIDE SEQUENCE [LARGE SCALE GENOMIC DNA]</scope>
    <source>
        <strain evidence="10 11">RG</strain>
    </source>
</reference>
<keyword evidence="8" id="KW-0648">Protein biosynthesis</keyword>
<dbReference type="STRING" id="1123392.GCA_000376425_02158"/>
<proteinExistence type="inferred from homology"/>
<dbReference type="Proteomes" id="UP000064243">
    <property type="component" value="Unassembled WGS sequence"/>
</dbReference>
<dbReference type="FunFam" id="3.40.50.620:FF:000093">
    <property type="entry name" value="Glutamyl-Q tRNA(Asp) synthetase"/>
    <property type="match status" value="1"/>
</dbReference>
<keyword evidence="2 7" id="KW-0479">Metal-binding</keyword>
<dbReference type="Gene3D" id="3.40.50.620">
    <property type="entry name" value="HUPs"/>
    <property type="match status" value="1"/>
</dbReference>